<dbReference type="Pfam" id="PF16412">
    <property type="entry name" value="DUF5020"/>
    <property type="match status" value="1"/>
</dbReference>
<proteinExistence type="predicted"/>
<evidence type="ECO:0000313" key="2">
    <source>
        <dbReference type="EMBL" id="SNR75582.1"/>
    </source>
</evidence>
<dbReference type="AlphaFoldDB" id="A0A238YX98"/>
<dbReference type="RefSeq" id="WP_089382778.1">
    <property type="nucleotide sequence ID" value="NZ_FZNT01000011.1"/>
</dbReference>
<protein>
    <recommendedName>
        <fullName evidence="4">DUF5020 domain-containing protein</fullName>
    </recommendedName>
</protein>
<feature type="signal peptide" evidence="1">
    <location>
        <begin position="1"/>
        <end position="18"/>
    </location>
</feature>
<name>A0A238YX98_9FLAO</name>
<feature type="chain" id="PRO_5011991811" description="DUF5020 domain-containing protein" evidence="1">
    <location>
        <begin position="19"/>
        <end position="220"/>
    </location>
</feature>
<evidence type="ECO:0000256" key="1">
    <source>
        <dbReference type="SAM" id="SignalP"/>
    </source>
</evidence>
<keyword evidence="1" id="KW-0732">Signal</keyword>
<sequence>MKKISTLFAFFTVVTLSAQNFQGHYDFDREHITLTFEMFKPDKYGNTYTFTDFDFNGENGISQVYFELARVLKTEKMPVGLHVEFNGGLGNGDFDGDGGLDGYTINNAWIFGANYGMSNAVWGFSTYAGYKVFKGTSKGNYQVTGTWYWNIIQEKLTFIGFADLWSENGLSEKTILLTEPQIWYHLNKSFSLGGEVEVSNNFAGYNGFKARPTLGVKWNI</sequence>
<reference evidence="2 3" key="1">
    <citation type="submission" date="2017-06" db="EMBL/GenBank/DDBJ databases">
        <authorList>
            <person name="Kim H.J."/>
            <person name="Triplett B.A."/>
        </authorList>
    </citation>
    <scope>NUCLEOTIDE SEQUENCE [LARGE SCALE GENOMIC DNA]</scope>
    <source>
        <strain evidence="2 3">DSM 29150</strain>
    </source>
</reference>
<evidence type="ECO:0000313" key="3">
    <source>
        <dbReference type="Proteomes" id="UP000198384"/>
    </source>
</evidence>
<evidence type="ECO:0008006" key="4">
    <source>
        <dbReference type="Google" id="ProtNLM"/>
    </source>
</evidence>
<dbReference type="Proteomes" id="UP000198384">
    <property type="component" value="Unassembled WGS sequence"/>
</dbReference>
<accession>A0A238YX98</accession>
<gene>
    <name evidence="2" type="ORF">SAMN06265371_11169</name>
</gene>
<dbReference type="OrthoDB" id="1007128at2"/>
<keyword evidence="3" id="KW-1185">Reference proteome</keyword>
<organism evidence="2 3">
    <name type="scientific">Lutibacter agarilyticus</name>
    <dbReference type="NCBI Taxonomy" id="1109740"/>
    <lineage>
        <taxon>Bacteria</taxon>
        <taxon>Pseudomonadati</taxon>
        <taxon>Bacteroidota</taxon>
        <taxon>Flavobacteriia</taxon>
        <taxon>Flavobacteriales</taxon>
        <taxon>Flavobacteriaceae</taxon>
        <taxon>Lutibacter</taxon>
    </lineage>
</organism>
<dbReference type="EMBL" id="FZNT01000011">
    <property type="protein sequence ID" value="SNR75582.1"/>
    <property type="molecule type" value="Genomic_DNA"/>
</dbReference>